<dbReference type="Proteomes" id="UP000008953">
    <property type="component" value="Chromosome"/>
</dbReference>
<accession>D4KYU7</accession>
<protein>
    <submittedName>
        <fullName evidence="2">LPS biosynthesis protein</fullName>
        <ecNumber evidence="2">2.7.8.-</ecNumber>
    </submittedName>
</protein>
<evidence type="ECO:0000259" key="1">
    <source>
        <dbReference type="Pfam" id="PF04991"/>
    </source>
</evidence>
<dbReference type="PANTHER" id="PTHR43404">
    <property type="entry name" value="LIPOPOLYSACCHARIDE CHOLINEPHOSPHOTRANSFERASE LICD"/>
    <property type="match status" value="1"/>
</dbReference>
<proteinExistence type="predicted"/>
<dbReference type="KEGG" id="rix:RO1_19950"/>
<evidence type="ECO:0000313" key="3">
    <source>
        <dbReference type="Proteomes" id="UP000008953"/>
    </source>
</evidence>
<organism evidence="2 3">
    <name type="scientific">Roseburia intestinalis XB6B4</name>
    <dbReference type="NCBI Taxonomy" id="718255"/>
    <lineage>
        <taxon>Bacteria</taxon>
        <taxon>Bacillati</taxon>
        <taxon>Bacillota</taxon>
        <taxon>Clostridia</taxon>
        <taxon>Lachnospirales</taxon>
        <taxon>Lachnospiraceae</taxon>
        <taxon>Roseburia</taxon>
    </lineage>
</organism>
<reference evidence="2 3" key="2">
    <citation type="submission" date="2010-03" db="EMBL/GenBank/DDBJ databases">
        <authorList>
            <person name="Pajon A."/>
        </authorList>
    </citation>
    <scope>NUCLEOTIDE SEQUENCE [LARGE SCALE GENOMIC DNA]</scope>
    <source>
        <strain evidence="2 3">XB6B4</strain>
    </source>
</reference>
<dbReference type="HOGENOM" id="CLU_075543_0_0_9"/>
<dbReference type="GO" id="GO:0009100">
    <property type="term" value="P:glycoprotein metabolic process"/>
    <property type="evidence" value="ECO:0007669"/>
    <property type="project" value="UniProtKB-ARBA"/>
</dbReference>
<dbReference type="InterPro" id="IPR007074">
    <property type="entry name" value="LicD/FKTN/FKRP_NTP_transf"/>
</dbReference>
<dbReference type="Pfam" id="PF04991">
    <property type="entry name" value="LicD"/>
    <property type="match status" value="1"/>
</dbReference>
<gene>
    <name evidence="2" type="ORF">RO1_19950</name>
</gene>
<dbReference type="InterPro" id="IPR052942">
    <property type="entry name" value="LPS_cholinephosphotransferase"/>
</dbReference>
<keyword evidence="2" id="KW-0808">Transferase</keyword>
<evidence type="ECO:0000313" key="2">
    <source>
        <dbReference type="EMBL" id="CBL12537.1"/>
    </source>
</evidence>
<feature type="domain" description="LicD/FKTN/FKRP nucleotidyltransferase" evidence="1">
    <location>
        <begin position="29"/>
        <end position="258"/>
    </location>
</feature>
<dbReference type="PATRIC" id="fig|718255.3.peg.3170"/>
<dbReference type="GO" id="GO:0016740">
    <property type="term" value="F:transferase activity"/>
    <property type="evidence" value="ECO:0007669"/>
    <property type="project" value="UniProtKB-KW"/>
</dbReference>
<dbReference type="RefSeq" id="WP_015521091.1">
    <property type="nucleotide sequence ID" value="NC_021012.1"/>
</dbReference>
<reference evidence="2 3" key="1">
    <citation type="submission" date="2010-03" db="EMBL/GenBank/DDBJ databases">
        <title>The genome sequence of Roseburia intestinalis XB6B4.</title>
        <authorList>
            <consortium name="metaHIT consortium -- http://www.metahit.eu/"/>
            <person name="Pajon A."/>
            <person name="Turner K."/>
            <person name="Parkhill J."/>
            <person name="Bernalier A."/>
        </authorList>
    </citation>
    <scope>NUCLEOTIDE SEQUENCE [LARGE SCALE GENOMIC DNA]</scope>
    <source>
        <strain evidence="2 3">XB6B4</strain>
    </source>
</reference>
<sequence length="285" mass="34139">MEEIKITEEQRERIRKIQLEMIREVHRICEKNHIKYVLGYGTMLGAVRHKGFIPWDDDADILMLRKDYRRFCEACKKELPEKYFLQDECSDEYYLWGYSKLRNMNTTYVRCGQEHIPYKNGVFIDIFPLDNVPWFLPFRILQDAYGFVLRKMLWAKVGKNTEKNPLVRLVYKILAPIPKSTIYAMRNVMVHKGNKVSDRVRCLLFTAPGKHWNKKANSLYSRYGFKRDWLLDREKYVFEGEEFWGTREYDDCLSYLYGDYMKLPPEEKRVGHAPVSKLELNQEGL</sequence>
<dbReference type="EMBL" id="FP929050">
    <property type="protein sequence ID" value="CBL12537.1"/>
    <property type="molecule type" value="Genomic_DNA"/>
</dbReference>
<dbReference type="EC" id="2.7.8.-" evidence="2"/>
<name>D4KYU7_9FIRM</name>
<dbReference type="AlphaFoldDB" id="D4KYU7"/>
<dbReference type="PANTHER" id="PTHR43404:SF2">
    <property type="entry name" value="LIPOPOLYSACCHARIDE CHOLINEPHOSPHOTRANSFERASE LICD"/>
    <property type="match status" value="1"/>
</dbReference>